<protein>
    <submittedName>
        <fullName evidence="2">Asparagine N-glycosylation enzyme membrane subunit Stt3</fullName>
    </submittedName>
</protein>
<evidence type="ECO:0000313" key="3">
    <source>
        <dbReference type="Proteomes" id="UP001253595"/>
    </source>
</evidence>
<evidence type="ECO:0000256" key="1">
    <source>
        <dbReference type="SAM" id="Phobius"/>
    </source>
</evidence>
<keyword evidence="1" id="KW-0472">Membrane</keyword>
<dbReference type="Proteomes" id="UP001253595">
    <property type="component" value="Unassembled WGS sequence"/>
</dbReference>
<dbReference type="RefSeq" id="WP_310072604.1">
    <property type="nucleotide sequence ID" value="NZ_JAVDVX010000004.1"/>
</dbReference>
<dbReference type="EMBL" id="JAVDVX010000004">
    <property type="protein sequence ID" value="MDR7090343.1"/>
    <property type="molecule type" value="Genomic_DNA"/>
</dbReference>
<keyword evidence="1" id="KW-0812">Transmembrane</keyword>
<sequence>MDSLINLIVYLVVFGLIWWLVSLLPLPSPVAQVVRVLFIILLILIVLSVFGVLPGGYLPRLTL</sequence>
<keyword evidence="3" id="KW-1185">Reference proteome</keyword>
<gene>
    <name evidence="2" type="ORF">J2X05_002367</name>
</gene>
<comment type="caution">
    <text evidence="2">The sequence shown here is derived from an EMBL/GenBank/DDBJ whole genome shotgun (WGS) entry which is preliminary data.</text>
</comment>
<keyword evidence="1" id="KW-1133">Transmembrane helix</keyword>
<proteinExistence type="predicted"/>
<evidence type="ECO:0000313" key="2">
    <source>
        <dbReference type="EMBL" id="MDR7090343.1"/>
    </source>
</evidence>
<reference evidence="2 3" key="1">
    <citation type="submission" date="2023-07" db="EMBL/GenBank/DDBJ databases">
        <title>Sorghum-associated microbial communities from plants grown in Nebraska, USA.</title>
        <authorList>
            <person name="Schachtman D."/>
        </authorList>
    </citation>
    <scope>NUCLEOTIDE SEQUENCE [LARGE SCALE GENOMIC DNA]</scope>
    <source>
        <strain evidence="2 3">BE190</strain>
    </source>
</reference>
<organism evidence="2 3">
    <name type="scientific">Cellvibrio fibrivorans</name>
    <dbReference type="NCBI Taxonomy" id="126350"/>
    <lineage>
        <taxon>Bacteria</taxon>
        <taxon>Pseudomonadati</taxon>
        <taxon>Pseudomonadota</taxon>
        <taxon>Gammaproteobacteria</taxon>
        <taxon>Cellvibrionales</taxon>
        <taxon>Cellvibrionaceae</taxon>
        <taxon>Cellvibrio</taxon>
    </lineage>
</organism>
<dbReference type="NCBIfam" id="NF041949">
    <property type="entry name" value="THIVI_2564_fam"/>
    <property type="match status" value="1"/>
</dbReference>
<accession>A0ABU1UZ34</accession>
<name>A0ABU1UZ34_9GAMM</name>
<dbReference type="InterPro" id="IPR049641">
    <property type="entry name" value="THIVI_2564-like"/>
</dbReference>
<feature type="transmembrane region" description="Helical" evidence="1">
    <location>
        <begin position="7"/>
        <end position="24"/>
    </location>
</feature>
<feature type="transmembrane region" description="Helical" evidence="1">
    <location>
        <begin position="36"/>
        <end position="58"/>
    </location>
</feature>